<dbReference type="GO" id="GO:0046983">
    <property type="term" value="F:protein dimerization activity"/>
    <property type="evidence" value="ECO:0007669"/>
    <property type="project" value="InterPro"/>
</dbReference>
<dbReference type="EMBL" id="JASDAP010000027">
    <property type="protein sequence ID" value="KAK1877694.1"/>
    <property type="molecule type" value="Genomic_DNA"/>
</dbReference>
<protein>
    <submittedName>
        <fullName evidence="2">30S ribosomal protein S12</fullName>
    </submittedName>
</protein>
<sequence length="127" mass="14579">MDKLYEEFCASQEEIETARQDPQKSTSEKWVSVFQKVGKANLTNLFQIVSFVLSVPGSNAFVERIFSLMANKWSDARNRCSTDLIKTELQISVNMNMPCKDFFLAAQKDKELLGAVRSSKKYPWKNK</sequence>
<evidence type="ECO:0000313" key="3">
    <source>
        <dbReference type="Proteomes" id="UP001228049"/>
    </source>
</evidence>
<dbReference type="Pfam" id="PF05699">
    <property type="entry name" value="Dimer_Tnp_hAT"/>
    <property type="match status" value="1"/>
</dbReference>
<evidence type="ECO:0000313" key="2">
    <source>
        <dbReference type="EMBL" id="KAK1877694.1"/>
    </source>
</evidence>
<keyword evidence="3" id="KW-1185">Reference proteome</keyword>
<comment type="caution">
    <text evidence="2">The sequence shown here is derived from an EMBL/GenBank/DDBJ whole genome shotgun (WGS) entry which is preliminary data.</text>
</comment>
<accession>A0AAD9B8V6</accession>
<proteinExistence type="predicted"/>
<keyword evidence="2" id="KW-0687">Ribonucleoprotein</keyword>
<evidence type="ECO:0000259" key="1">
    <source>
        <dbReference type="Pfam" id="PF05699"/>
    </source>
</evidence>
<name>A0AAD9B8V6_DISEL</name>
<dbReference type="GO" id="GO:0005840">
    <property type="term" value="C:ribosome"/>
    <property type="evidence" value="ECO:0007669"/>
    <property type="project" value="UniProtKB-KW"/>
</dbReference>
<organism evidence="2 3">
    <name type="scientific">Dissostichus eleginoides</name>
    <name type="common">Patagonian toothfish</name>
    <name type="synonym">Dissostichus amissus</name>
    <dbReference type="NCBI Taxonomy" id="100907"/>
    <lineage>
        <taxon>Eukaryota</taxon>
        <taxon>Metazoa</taxon>
        <taxon>Chordata</taxon>
        <taxon>Craniata</taxon>
        <taxon>Vertebrata</taxon>
        <taxon>Euteleostomi</taxon>
        <taxon>Actinopterygii</taxon>
        <taxon>Neopterygii</taxon>
        <taxon>Teleostei</taxon>
        <taxon>Neoteleostei</taxon>
        <taxon>Acanthomorphata</taxon>
        <taxon>Eupercaria</taxon>
        <taxon>Perciformes</taxon>
        <taxon>Notothenioidei</taxon>
        <taxon>Nototheniidae</taxon>
        <taxon>Dissostichus</taxon>
    </lineage>
</organism>
<feature type="domain" description="HAT C-terminal dimerisation" evidence="1">
    <location>
        <begin position="31"/>
        <end position="82"/>
    </location>
</feature>
<dbReference type="InterPro" id="IPR008906">
    <property type="entry name" value="HATC_C_dom"/>
</dbReference>
<dbReference type="AlphaFoldDB" id="A0AAD9B8V6"/>
<reference evidence="2" key="1">
    <citation type="submission" date="2023-04" db="EMBL/GenBank/DDBJ databases">
        <title>Chromosome-level genome of Chaenocephalus aceratus.</title>
        <authorList>
            <person name="Park H."/>
        </authorList>
    </citation>
    <scope>NUCLEOTIDE SEQUENCE</scope>
    <source>
        <strain evidence="2">DE</strain>
        <tissue evidence="2">Muscle</tissue>
    </source>
</reference>
<keyword evidence="2" id="KW-0689">Ribosomal protein</keyword>
<dbReference type="Proteomes" id="UP001228049">
    <property type="component" value="Unassembled WGS sequence"/>
</dbReference>
<gene>
    <name evidence="2" type="ORF">KUDE01_003002</name>
</gene>